<dbReference type="OrthoDB" id="7410755at2"/>
<accession>A0A1I5KL06</accession>
<reference evidence="3" key="1">
    <citation type="submission" date="2016-10" db="EMBL/GenBank/DDBJ databases">
        <authorList>
            <person name="Varghese N."/>
            <person name="Submissions S."/>
        </authorList>
    </citation>
    <scope>NUCLEOTIDE SEQUENCE [LARGE SCALE GENOMIC DNA]</scope>
    <source>
        <strain evidence="3">CGMCC 1.7715</strain>
    </source>
</reference>
<keyword evidence="3" id="KW-1185">Reference proteome</keyword>
<proteinExistence type="predicted"/>
<name>A0A1I5KL06_9SPHN</name>
<protein>
    <submittedName>
        <fullName evidence="2">Uncharacterized protein</fullName>
    </submittedName>
</protein>
<gene>
    <name evidence="2" type="ORF">SAMN04488060_0335</name>
</gene>
<organism evidence="2 3">
    <name type="scientific">Qipengyuania nanhaisediminis</name>
    <dbReference type="NCBI Taxonomy" id="604088"/>
    <lineage>
        <taxon>Bacteria</taxon>
        <taxon>Pseudomonadati</taxon>
        <taxon>Pseudomonadota</taxon>
        <taxon>Alphaproteobacteria</taxon>
        <taxon>Sphingomonadales</taxon>
        <taxon>Erythrobacteraceae</taxon>
        <taxon>Qipengyuania</taxon>
    </lineage>
</organism>
<dbReference type="AlphaFoldDB" id="A0A1I5KL06"/>
<feature type="compositionally biased region" description="Basic and acidic residues" evidence="1">
    <location>
        <begin position="26"/>
        <end position="37"/>
    </location>
</feature>
<evidence type="ECO:0000313" key="3">
    <source>
        <dbReference type="Proteomes" id="UP000199331"/>
    </source>
</evidence>
<feature type="region of interest" description="Disordered" evidence="1">
    <location>
        <begin position="1"/>
        <end position="103"/>
    </location>
</feature>
<sequence length="103" mass="11114">MGQYEPNDSRDVTLNQGHEPFGLERTGPREGETRQQEQSDDTQAQRGYGNARNEDGTMEQDVATADLGNQPLAQGSADAQPGEISGQPDERAKADANRPLGES</sequence>
<dbReference type="RefSeq" id="WP_090476723.1">
    <property type="nucleotide sequence ID" value="NZ_FOWZ01000001.1"/>
</dbReference>
<dbReference type="EMBL" id="FOWZ01000001">
    <property type="protein sequence ID" value="SFO85709.1"/>
    <property type="molecule type" value="Genomic_DNA"/>
</dbReference>
<evidence type="ECO:0000256" key="1">
    <source>
        <dbReference type="SAM" id="MobiDB-lite"/>
    </source>
</evidence>
<dbReference type="Proteomes" id="UP000199331">
    <property type="component" value="Unassembled WGS sequence"/>
</dbReference>
<evidence type="ECO:0000313" key="2">
    <source>
        <dbReference type="EMBL" id="SFO85709.1"/>
    </source>
</evidence>